<organism evidence="2 3">
    <name type="scientific">Blastomonas natatoria</name>
    <dbReference type="NCBI Taxonomy" id="34015"/>
    <lineage>
        <taxon>Bacteria</taxon>
        <taxon>Pseudomonadati</taxon>
        <taxon>Pseudomonadota</taxon>
        <taxon>Alphaproteobacteria</taxon>
        <taxon>Sphingomonadales</taxon>
        <taxon>Sphingomonadaceae</taxon>
        <taxon>Blastomonas</taxon>
    </lineage>
</organism>
<dbReference type="GO" id="GO:0004519">
    <property type="term" value="F:endonuclease activity"/>
    <property type="evidence" value="ECO:0007669"/>
    <property type="project" value="UniProtKB-KW"/>
</dbReference>
<dbReference type="SUPFAM" id="SSF52980">
    <property type="entry name" value="Restriction endonuclease-like"/>
    <property type="match status" value="1"/>
</dbReference>
<feature type="domain" description="Helicase ATP-binding" evidence="1">
    <location>
        <begin position="149"/>
        <end position="302"/>
    </location>
</feature>
<dbReference type="InterPro" id="IPR011335">
    <property type="entry name" value="Restrct_endonuc-II-like"/>
</dbReference>
<dbReference type="PANTHER" id="PTHR47396:SF1">
    <property type="entry name" value="ATP-DEPENDENT HELICASE IRC3-RELATED"/>
    <property type="match status" value="1"/>
</dbReference>
<keyword evidence="2" id="KW-0378">Hydrolase</keyword>
<evidence type="ECO:0000313" key="3">
    <source>
        <dbReference type="Proteomes" id="UP000248014"/>
    </source>
</evidence>
<dbReference type="GO" id="GO:0003677">
    <property type="term" value="F:DNA binding"/>
    <property type="evidence" value="ECO:0007669"/>
    <property type="project" value="InterPro"/>
</dbReference>
<sequence>MSGADWWRFERAVARAISHCGWSDVQLVGGAGDQGADLLATRSDPTGEVRPWIIQVKAVTGGGYVGVEAIKEAVNAMSFYGAKSAAVATNGDFTKSALRRRDELAKNGFDIKLWNGTFLSTLLSKWPELHWQRRELRPYQQRIVQALIKSYHNGDARGQFIMATGLGKTVVAAEFTRAMFDQGAKNALVLCHSQDLALQLEQAFWPHLKSNETTSVFFDGKPPSQKDGVTFGLYQTLLGYLPSIEPSFFDIVIVDEAHHALAQGFQSCVNQLKPKYLLGMTATPWRGDGDSIDRLFGPPLETVSLVEGMALGFLTVTWPPAFLQRGLEPGGYFAHQRG</sequence>
<dbReference type="PANTHER" id="PTHR47396">
    <property type="entry name" value="TYPE I RESTRICTION ENZYME ECOKI R PROTEIN"/>
    <property type="match status" value="1"/>
</dbReference>
<accession>A0A2V3UKK3</accession>
<proteinExistence type="predicted"/>
<dbReference type="GO" id="GO:0016787">
    <property type="term" value="F:hydrolase activity"/>
    <property type="evidence" value="ECO:0007669"/>
    <property type="project" value="InterPro"/>
</dbReference>
<dbReference type="PROSITE" id="PS51192">
    <property type="entry name" value="HELICASE_ATP_BIND_1"/>
    <property type="match status" value="1"/>
</dbReference>
<dbReference type="Pfam" id="PF04471">
    <property type="entry name" value="Mrr_cat"/>
    <property type="match status" value="1"/>
</dbReference>
<dbReference type="InterPro" id="IPR050742">
    <property type="entry name" value="Helicase_Restrict-Modif_Enz"/>
</dbReference>
<dbReference type="GO" id="GO:0005524">
    <property type="term" value="F:ATP binding"/>
    <property type="evidence" value="ECO:0007669"/>
    <property type="project" value="InterPro"/>
</dbReference>
<dbReference type="InterPro" id="IPR027417">
    <property type="entry name" value="P-loop_NTPase"/>
</dbReference>
<reference evidence="2 3" key="1">
    <citation type="submission" date="2018-05" db="EMBL/GenBank/DDBJ databases">
        <title>Genomic Encyclopedia of Type Strains, Phase IV (KMG-IV): sequencing the most valuable type-strain genomes for metagenomic binning, comparative biology and taxonomic classification.</title>
        <authorList>
            <person name="Goeker M."/>
        </authorList>
    </citation>
    <scope>NUCLEOTIDE SEQUENCE [LARGE SCALE GENOMIC DNA]</scope>
    <source>
        <strain evidence="2 3">DSM 3183</strain>
    </source>
</reference>
<dbReference type="InterPro" id="IPR014001">
    <property type="entry name" value="Helicase_ATP-bd"/>
</dbReference>
<comment type="caution">
    <text evidence="2">The sequence shown here is derived from an EMBL/GenBank/DDBJ whole genome shotgun (WGS) entry which is preliminary data.</text>
</comment>
<dbReference type="AlphaFoldDB" id="A0A2V3UKK3"/>
<dbReference type="GO" id="GO:0009307">
    <property type="term" value="P:DNA restriction-modification system"/>
    <property type="evidence" value="ECO:0007669"/>
    <property type="project" value="InterPro"/>
</dbReference>
<dbReference type="Proteomes" id="UP000248014">
    <property type="component" value="Unassembled WGS sequence"/>
</dbReference>
<protein>
    <submittedName>
        <fullName evidence="2">Restriction endonuclease</fullName>
    </submittedName>
</protein>
<dbReference type="InterPro" id="IPR006935">
    <property type="entry name" value="Helicase/UvrB_N"/>
</dbReference>
<dbReference type="GO" id="GO:0005829">
    <property type="term" value="C:cytosol"/>
    <property type="evidence" value="ECO:0007669"/>
    <property type="project" value="TreeGrafter"/>
</dbReference>
<gene>
    <name evidence="2" type="ORF">C7451_1521</name>
</gene>
<dbReference type="Pfam" id="PF04851">
    <property type="entry name" value="ResIII"/>
    <property type="match status" value="1"/>
</dbReference>
<evidence type="ECO:0000259" key="1">
    <source>
        <dbReference type="PROSITE" id="PS51192"/>
    </source>
</evidence>
<dbReference type="EMBL" id="QJJM01000052">
    <property type="protein sequence ID" value="PXW66074.1"/>
    <property type="molecule type" value="Genomic_DNA"/>
</dbReference>
<dbReference type="Gene3D" id="3.40.50.300">
    <property type="entry name" value="P-loop containing nucleotide triphosphate hydrolases"/>
    <property type="match status" value="1"/>
</dbReference>
<name>A0A2V3UKK3_9SPHN</name>
<dbReference type="SUPFAM" id="SSF52540">
    <property type="entry name" value="P-loop containing nucleoside triphosphate hydrolases"/>
    <property type="match status" value="1"/>
</dbReference>
<dbReference type="InterPro" id="IPR011856">
    <property type="entry name" value="tRNA_endonuc-like_dom_sf"/>
</dbReference>
<dbReference type="SMART" id="SM00487">
    <property type="entry name" value="DEXDc"/>
    <property type="match status" value="1"/>
</dbReference>
<dbReference type="InterPro" id="IPR007560">
    <property type="entry name" value="Restrct_endonuc_IV_Mrr"/>
</dbReference>
<evidence type="ECO:0000313" key="2">
    <source>
        <dbReference type="EMBL" id="PXW66074.1"/>
    </source>
</evidence>
<dbReference type="Gene3D" id="3.40.1350.10">
    <property type="match status" value="1"/>
</dbReference>
<keyword evidence="2" id="KW-0255">Endonuclease</keyword>
<keyword evidence="3" id="KW-1185">Reference proteome</keyword>
<keyword evidence="2" id="KW-0540">Nuclease</keyword>